<evidence type="ECO:0000259" key="2">
    <source>
        <dbReference type="Pfam" id="PF07727"/>
    </source>
</evidence>
<keyword evidence="4" id="KW-1185">Reference proteome</keyword>
<reference evidence="4" key="1">
    <citation type="journal article" date="2013" name="Genome Biol.">
        <title>Reference genomes and transcriptomes of Nicotiana sylvestris and Nicotiana tomentosiformis.</title>
        <authorList>
            <person name="Sierro N."/>
            <person name="Battey J.N."/>
            <person name="Ouadi S."/>
            <person name="Bovet L."/>
            <person name="Goepfert S."/>
            <person name="Bakaher N."/>
            <person name="Peitsch M.C."/>
            <person name="Ivanov N.V."/>
        </authorList>
    </citation>
    <scope>NUCLEOTIDE SEQUENCE [LARGE SCALE GENOMIC DNA]</scope>
</reference>
<dbReference type="PANTHER" id="PTHR11439">
    <property type="entry name" value="GAG-POL-RELATED RETROTRANSPOSON"/>
    <property type="match status" value="1"/>
</dbReference>
<dbReference type="RefSeq" id="XP_009781880.1">
    <property type="nucleotide sequence ID" value="XM_009783578.1"/>
</dbReference>
<dbReference type="AlphaFoldDB" id="A0A1U7X5X4"/>
<dbReference type="PANTHER" id="PTHR11439:SF498">
    <property type="entry name" value="DNAK FAMILY PROTEIN"/>
    <property type="match status" value="1"/>
</dbReference>
<dbReference type="Pfam" id="PF25597">
    <property type="entry name" value="SH3_retrovirus"/>
    <property type="match status" value="1"/>
</dbReference>
<dbReference type="SUPFAM" id="SSF56672">
    <property type="entry name" value="DNA/RNA polymerases"/>
    <property type="match status" value="1"/>
</dbReference>
<dbReference type="CDD" id="cd09272">
    <property type="entry name" value="RNase_HI_RT_Ty1"/>
    <property type="match status" value="1"/>
</dbReference>
<dbReference type="InterPro" id="IPR057670">
    <property type="entry name" value="SH3_retrovirus"/>
</dbReference>
<feature type="region of interest" description="Disordered" evidence="1">
    <location>
        <begin position="184"/>
        <end position="236"/>
    </location>
</feature>
<feature type="compositionally biased region" description="Low complexity" evidence="1">
    <location>
        <begin position="208"/>
        <end position="222"/>
    </location>
</feature>
<evidence type="ECO:0000259" key="3">
    <source>
        <dbReference type="Pfam" id="PF25597"/>
    </source>
</evidence>
<evidence type="ECO:0000313" key="4">
    <source>
        <dbReference type="Proteomes" id="UP000189701"/>
    </source>
</evidence>
<dbReference type="STRING" id="4096.A0A1U7X5X4"/>
<dbReference type="Pfam" id="PF07727">
    <property type="entry name" value="RVT_2"/>
    <property type="match status" value="1"/>
</dbReference>
<accession>A0A1U7X5X4</accession>
<evidence type="ECO:0000256" key="1">
    <source>
        <dbReference type="SAM" id="MobiDB-lite"/>
    </source>
</evidence>
<feature type="compositionally biased region" description="Polar residues" evidence="1">
    <location>
        <begin position="186"/>
        <end position="207"/>
    </location>
</feature>
<proteinExistence type="predicted"/>
<organism evidence="4 5">
    <name type="scientific">Nicotiana sylvestris</name>
    <name type="common">Wood tobacco</name>
    <name type="synonym">South American tobacco</name>
    <dbReference type="NCBI Taxonomy" id="4096"/>
    <lineage>
        <taxon>Eukaryota</taxon>
        <taxon>Viridiplantae</taxon>
        <taxon>Streptophyta</taxon>
        <taxon>Embryophyta</taxon>
        <taxon>Tracheophyta</taxon>
        <taxon>Spermatophyta</taxon>
        <taxon>Magnoliopsida</taxon>
        <taxon>eudicotyledons</taxon>
        <taxon>Gunneridae</taxon>
        <taxon>Pentapetalae</taxon>
        <taxon>asterids</taxon>
        <taxon>lamiids</taxon>
        <taxon>Solanales</taxon>
        <taxon>Solanaceae</taxon>
        <taxon>Nicotianoideae</taxon>
        <taxon>Nicotianeae</taxon>
        <taxon>Nicotiana</taxon>
    </lineage>
</organism>
<gene>
    <name evidence="5" type="primary">LOC104230706</name>
</gene>
<feature type="domain" description="Retroviral polymerase SH3-like" evidence="3">
    <location>
        <begin position="123"/>
        <end position="159"/>
    </location>
</feature>
<sequence length="585" mass="66014">MVENTAGKVITEEQFSQLYQLLQQVKVQQGEQSSNANASANCAGKTINAPNLYCLSCFPYMNSTSWIIDSGASEHMTFDHFNLFNIKPLTKSLYVNLSNSYKLKFSQGPSLKRPVVVGEVKEGYPFGKKGYKLLDLQSKAIFISRDVIFYEDIFPFLYPSSEQPIFPKEVSTIQDPNHIFSPSDIHLSTESDSNSPIQPSITSPHNAPTSSPISKGISSPSSLPLPPELRRSTRDHNPPSYLADYVCNVVHLTDLTKFCLAAPISPTTMNFTDLSPTNQSFFNSISHIVEPTSFSQTVLHPRWQEAMTQEFLALETNQTWDVVELPRGKKSLPCKWVYKVKYKSDGNIERFKARLVIRGDIQREGIDYTETFSPVVKMTIFRCILAVAVKRHWKLFQLDVNNAFLHGDLQEEVYMRFPPRLPSPSNNHVCSSASKPVYAKSPYTSFQCWFTLSSLSVVFTSLGLFMNSDLFFTINRFCDSDWGTCPESRRSISGFYINLGGSPILWKSKKQSSISLSSTKAEYLSMKKVVSELTWLVLLLTDLSFSLSLPVSLHSDSQAAIHIAKNPIFHERTKHMEIDCHFVSQ</sequence>
<evidence type="ECO:0000313" key="5">
    <source>
        <dbReference type="RefSeq" id="XP_009781880.1"/>
    </source>
</evidence>
<name>A0A1U7X5X4_NICSY</name>
<dbReference type="InterPro" id="IPR013103">
    <property type="entry name" value="RVT_2"/>
</dbReference>
<reference evidence="5" key="2">
    <citation type="submission" date="2025-08" db="UniProtKB">
        <authorList>
            <consortium name="RefSeq"/>
        </authorList>
    </citation>
    <scope>IDENTIFICATION</scope>
    <source>
        <tissue evidence="5">Leaf</tissue>
    </source>
</reference>
<dbReference type="InterPro" id="IPR043502">
    <property type="entry name" value="DNA/RNA_pol_sf"/>
</dbReference>
<dbReference type="eggNOG" id="KOG0017">
    <property type="taxonomic scope" value="Eukaryota"/>
</dbReference>
<feature type="domain" description="Reverse transcriptase Ty1/copia-type" evidence="2">
    <location>
        <begin position="317"/>
        <end position="440"/>
    </location>
</feature>
<protein>
    <submittedName>
        <fullName evidence="5">Uncharacterized protein LOC104230706</fullName>
    </submittedName>
</protein>
<dbReference type="Proteomes" id="UP000189701">
    <property type="component" value="Unplaced"/>
</dbReference>